<comment type="caution">
    <text evidence="1">The sequence shown here is derived from an EMBL/GenBank/DDBJ whole genome shotgun (WGS) entry which is preliminary data.</text>
</comment>
<proteinExistence type="predicted"/>
<organism evidence="1 2">
    <name type="scientific">Favolaschia claudopus</name>
    <dbReference type="NCBI Taxonomy" id="2862362"/>
    <lineage>
        <taxon>Eukaryota</taxon>
        <taxon>Fungi</taxon>
        <taxon>Dikarya</taxon>
        <taxon>Basidiomycota</taxon>
        <taxon>Agaricomycotina</taxon>
        <taxon>Agaricomycetes</taxon>
        <taxon>Agaricomycetidae</taxon>
        <taxon>Agaricales</taxon>
        <taxon>Marasmiineae</taxon>
        <taxon>Mycenaceae</taxon>
        <taxon>Favolaschia</taxon>
    </lineage>
</organism>
<dbReference type="Proteomes" id="UP001362999">
    <property type="component" value="Unassembled WGS sequence"/>
</dbReference>
<keyword evidence="2" id="KW-1185">Reference proteome</keyword>
<protein>
    <submittedName>
        <fullName evidence="1">Uncharacterized protein</fullName>
    </submittedName>
</protein>
<gene>
    <name evidence="1" type="ORF">R3P38DRAFT_2787546</name>
</gene>
<evidence type="ECO:0000313" key="1">
    <source>
        <dbReference type="EMBL" id="KAK7014718.1"/>
    </source>
</evidence>
<evidence type="ECO:0000313" key="2">
    <source>
        <dbReference type="Proteomes" id="UP001362999"/>
    </source>
</evidence>
<dbReference type="AlphaFoldDB" id="A0AAW0AQ63"/>
<reference evidence="1 2" key="1">
    <citation type="journal article" date="2024" name="J Genomics">
        <title>Draft genome sequencing and assembly of Favolaschia claudopus CIRM-BRFM 2984 isolated from oak limbs.</title>
        <authorList>
            <person name="Navarro D."/>
            <person name="Drula E."/>
            <person name="Chaduli D."/>
            <person name="Cazenave R."/>
            <person name="Ahrendt S."/>
            <person name="Wang J."/>
            <person name="Lipzen A."/>
            <person name="Daum C."/>
            <person name="Barry K."/>
            <person name="Grigoriev I.V."/>
            <person name="Favel A."/>
            <person name="Rosso M.N."/>
            <person name="Martin F."/>
        </authorList>
    </citation>
    <scope>NUCLEOTIDE SEQUENCE [LARGE SCALE GENOMIC DNA]</scope>
    <source>
        <strain evidence="1 2">CIRM-BRFM 2984</strain>
    </source>
</reference>
<name>A0AAW0AQ63_9AGAR</name>
<dbReference type="EMBL" id="JAWWNJ010000056">
    <property type="protein sequence ID" value="KAK7014718.1"/>
    <property type="molecule type" value="Genomic_DNA"/>
</dbReference>
<sequence length="154" mass="16782">MIPKFLSAFEVPARNHFSNGVHQVGKLVKHNCKASLSLFIPVDPKDLRIVIVPAPGAPHSHPAFPRTKIPLDVQQKYVGVAKKVRLSRRTTLGVDQAANEDSGGKLVQEVHPGMGNNRKRNAYATNCVLVGAIGVRVVDRPSGLIQAFAERLCY</sequence>
<accession>A0AAW0AQ63</accession>